<dbReference type="EMBL" id="KZ293653">
    <property type="protein sequence ID" value="PBK94904.1"/>
    <property type="molecule type" value="Genomic_DNA"/>
</dbReference>
<name>A0A2H3DM16_ARMGA</name>
<evidence type="ECO:0000256" key="1">
    <source>
        <dbReference type="SAM" id="Phobius"/>
    </source>
</evidence>
<proteinExistence type="predicted"/>
<dbReference type="OrthoDB" id="3019016at2759"/>
<evidence type="ECO:0000313" key="3">
    <source>
        <dbReference type="Proteomes" id="UP000217790"/>
    </source>
</evidence>
<dbReference type="AlphaFoldDB" id="A0A2H3DM16"/>
<dbReference type="Proteomes" id="UP000217790">
    <property type="component" value="Unassembled WGS sequence"/>
</dbReference>
<evidence type="ECO:0000313" key="2">
    <source>
        <dbReference type="EMBL" id="PBK94904.1"/>
    </source>
</evidence>
<keyword evidence="1" id="KW-1133">Transmembrane helix</keyword>
<organism evidence="2 3">
    <name type="scientific">Armillaria gallica</name>
    <name type="common">Bulbous honey fungus</name>
    <name type="synonym">Armillaria bulbosa</name>
    <dbReference type="NCBI Taxonomy" id="47427"/>
    <lineage>
        <taxon>Eukaryota</taxon>
        <taxon>Fungi</taxon>
        <taxon>Dikarya</taxon>
        <taxon>Basidiomycota</taxon>
        <taxon>Agaricomycotina</taxon>
        <taxon>Agaricomycetes</taxon>
        <taxon>Agaricomycetidae</taxon>
        <taxon>Agaricales</taxon>
        <taxon>Marasmiineae</taxon>
        <taxon>Physalacriaceae</taxon>
        <taxon>Armillaria</taxon>
    </lineage>
</organism>
<keyword evidence="1" id="KW-0812">Transmembrane</keyword>
<reference evidence="3" key="1">
    <citation type="journal article" date="2017" name="Nat. Ecol. Evol.">
        <title>Genome expansion and lineage-specific genetic innovations in the forest pathogenic fungi Armillaria.</title>
        <authorList>
            <person name="Sipos G."/>
            <person name="Prasanna A.N."/>
            <person name="Walter M.C."/>
            <person name="O'Connor E."/>
            <person name="Balint B."/>
            <person name="Krizsan K."/>
            <person name="Kiss B."/>
            <person name="Hess J."/>
            <person name="Varga T."/>
            <person name="Slot J."/>
            <person name="Riley R."/>
            <person name="Boka B."/>
            <person name="Rigling D."/>
            <person name="Barry K."/>
            <person name="Lee J."/>
            <person name="Mihaltcheva S."/>
            <person name="LaButti K."/>
            <person name="Lipzen A."/>
            <person name="Waldron R."/>
            <person name="Moloney N.M."/>
            <person name="Sperisen C."/>
            <person name="Kredics L."/>
            <person name="Vagvoelgyi C."/>
            <person name="Patrignani A."/>
            <person name="Fitzpatrick D."/>
            <person name="Nagy I."/>
            <person name="Doyle S."/>
            <person name="Anderson J.B."/>
            <person name="Grigoriev I.V."/>
            <person name="Gueldener U."/>
            <person name="Muensterkoetter M."/>
            <person name="Nagy L.G."/>
        </authorList>
    </citation>
    <scope>NUCLEOTIDE SEQUENCE [LARGE SCALE GENOMIC DNA]</scope>
    <source>
        <strain evidence="3">Ar21-2</strain>
    </source>
</reference>
<dbReference type="InParanoid" id="A0A2H3DM16"/>
<feature type="transmembrane region" description="Helical" evidence="1">
    <location>
        <begin position="21"/>
        <end position="44"/>
    </location>
</feature>
<keyword evidence="3" id="KW-1185">Reference proteome</keyword>
<protein>
    <submittedName>
        <fullName evidence="2">Uncharacterized protein</fullName>
    </submittedName>
</protein>
<feature type="non-terminal residue" evidence="2">
    <location>
        <position position="1"/>
    </location>
</feature>
<gene>
    <name evidence="2" type="ORF">ARMGADRAFT_1097928</name>
</gene>
<accession>A0A2H3DM16</accession>
<keyword evidence="1" id="KW-0472">Membrane</keyword>
<sequence>MTSKLKLNGTVINKCWKIRRGLIVVIILLHGLTTINLAATWSYICSVFIKNEKNFWTAHLRLNSGAVPTVLAEAIASSMSTIITDLYMEYNPSNIPNTLHCLCPGNNIMGFSMEQVINGEFIAVALNSGLVYLSSIAAIARGVAPTLIIGRAAAGHTRPNDDDSENTVSSLHFQTASSEVGMTSFQESTIESTVFEIDIEAQQEQSDELVVVVERME</sequence>